<accession>A0A1Y1IVH9</accession>
<sequence>MAEGLKVSIEKLDVDNYTTWSQQMKFLLVHKKLWKGVADPAGDADRTEEAKAVISLNVRSQHLGTVTAAANAKVAWDALEAIYK</sequence>
<dbReference type="Pfam" id="PF14223">
    <property type="entry name" value="Retrotran_gag_2"/>
    <property type="match status" value="1"/>
</dbReference>
<dbReference type="Proteomes" id="UP000054558">
    <property type="component" value="Unassembled WGS sequence"/>
</dbReference>
<dbReference type="AlphaFoldDB" id="A0A1Y1IVH9"/>
<gene>
    <name evidence="2" type="ORF">KFL_015010010</name>
</gene>
<dbReference type="EMBL" id="DF238450">
    <property type="protein sequence ID" value="GAQ93401.1"/>
    <property type="molecule type" value="Genomic_DNA"/>
</dbReference>
<feature type="domain" description="DUF4219" evidence="1">
    <location>
        <begin position="12"/>
        <end position="35"/>
    </location>
</feature>
<evidence type="ECO:0000313" key="2">
    <source>
        <dbReference type="EMBL" id="GAQ93401.1"/>
    </source>
</evidence>
<dbReference type="OMA" id="AKRAFCM"/>
<dbReference type="Pfam" id="PF13961">
    <property type="entry name" value="DUF4219"/>
    <property type="match status" value="1"/>
</dbReference>
<evidence type="ECO:0000313" key="3">
    <source>
        <dbReference type="Proteomes" id="UP000054558"/>
    </source>
</evidence>
<proteinExistence type="predicted"/>
<reference evidence="2 3" key="1">
    <citation type="journal article" date="2014" name="Nat. Commun.">
        <title>Klebsormidium flaccidum genome reveals primary factors for plant terrestrial adaptation.</title>
        <authorList>
            <person name="Hori K."/>
            <person name="Maruyama F."/>
            <person name="Fujisawa T."/>
            <person name="Togashi T."/>
            <person name="Yamamoto N."/>
            <person name="Seo M."/>
            <person name="Sato S."/>
            <person name="Yamada T."/>
            <person name="Mori H."/>
            <person name="Tajima N."/>
            <person name="Moriyama T."/>
            <person name="Ikeuchi M."/>
            <person name="Watanabe M."/>
            <person name="Wada H."/>
            <person name="Kobayashi K."/>
            <person name="Saito M."/>
            <person name="Masuda T."/>
            <person name="Sasaki-Sekimoto Y."/>
            <person name="Mashiguchi K."/>
            <person name="Awai K."/>
            <person name="Shimojima M."/>
            <person name="Masuda S."/>
            <person name="Iwai M."/>
            <person name="Nobusawa T."/>
            <person name="Narise T."/>
            <person name="Kondo S."/>
            <person name="Saito H."/>
            <person name="Sato R."/>
            <person name="Murakawa M."/>
            <person name="Ihara Y."/>
            <person name="Oshima-Yamada Y."/>
            <person name="Ohtaka K."/>
            <person name="Satoh M."/>
            <person name="Sonobe K."/>
            <person name="Ishii M."/>
            <person name="Ohtani R."/>
            <person name="Kanamori-Sato M."/>
            <person name="Honoki R."/>
            <person name="Miyazaki D."/>
            <person name="Mochizuki H."/>
            <person name="Umetsu J."/>
            <person name="Higashi K."/>
            <person name="Shibata D."/>
            <person name="Kamiya Y."/>
            <person name="Sato N."/>
            <person name="Nakamura Y."/>
            <person name="Tabata S."/>
            <person name="Ida S."/>
            <person name="Kurokawa K."/>
            <person name="Ohta H."/>
        </authorList>
    </citation>
    <scope>NUCLEOTIDE SEQUENCE [LARGE SCALE GENOMIC DNA]</scope>
    <source>
        <strain evidence="2 3">NIES-2285</strain>
    </source>
</reference>
<protein>
    <recommendedName>
        <fullName evidence="1">DUF4219 domain-containing protein</fullName>
    </recommendedName>
</protein>
<feature type="non-terminal residue" evidence="2">
    <location>
        <position position="84"/>
    </location>
</feature>
<dbReference type="InterPro" id="IPR025314">
    <property type="entry name" value="DUF4219"/>
</dbReference>
<name>A0A1Y1IVH9_KLENI</name>
<organism evidence="2 3">
    <name type="scientific">Klebsormidium nitens</name>
    <name type="common">Green alga</name>
    <name type="synonym">Ulothrix nitens</name>
    <dbReference type="NCBI Taxonomy" id="105231"/>
    <lineage>
        <taxon>Eukaryota</taxon>
        <taxon>Viridiplantae</taxon>
        <taxon>Streptophyta</taxon>
        <taxon>Klebsormidiophyceae</taxon>
        <taxon>Klebsormidiales</taxon>
        <taxon>Klebsormidiaceae</taxon>
        <taxon>Klebsormidium</taxon>
    </lineage>
</organism>
<dbReference type="OrthoDB" id="778489at2759"/>
<keyword evidence="3" id="KW-1185">Reference proteome</keyword>
<evidence type="ECO:0000259" key="1">
    <source>
        <dbReference type="Pfam" id="PF13961"/>
    </source>
</evidence>